<dbReference type="PANTHER" id="PTHR45588">
    <property type="entry name" value="TPR DOMAIN-CONTAINING PROTEIN"/>
    <property type="match status" value="1"/>
</dbReference>
<proteinExistence type="predicted"/>
<dbReference type="PANTHER" id="PTHR45588:SF1">
    <property type="entry name" value="WW DOMAIN-CONTAINING PROTEIN"/>
    <property type="match status" value="1"/>
</dbReference>
<evidence type="ECO:0000313" key="1">
    <source>
        <dbReference type="EMBL" id="WOO83023.1"/>
    </source>
</evidence>
<dbReference type="InterPro" id="IPR011990">
    <property type="entry name" value="TPR-like_helical_dom_sf"/>
</dbReference>
<organism evidence="1 2">
    <name type="scientific">Vanrija pseudolonga</name>
    <dbReference type="NCBI Taxonomy" id="143232"/>
    <lineage>
        <taxon>Eukaryota</taxon>
        <taxon>Fungi</taxon>
        <taxon>Dikarya</taxon>
        <taxon>Basidiomycota</taxon>
        <taxon>Agaricomycotina</taxon>
        <taxon>Tremellomycetes</taxon>
        <taxon>Trichosporonales</taxon>
        <taxon>Trichosporonaceae</taxon>
        <taxon>Vanrija</taxon>
    </lineage>
</organism>
<dbReference type="Proteomes" id="UP000827549">
    <property type="component" value="Chromosome 4"/>
</dbReference>
<evidence type="ECO:0008006" key="3">
    <source>
        <dbReference type="Google" id="ProtNLM"/>
    </source>
</evidence>
<protein>
    <recommendedName>
        <fullName evidence="3">TPR domain protein</fullName>
    </recommendedName>
</protein>
<gene>
    <name evidence="1" type="ORF">LOC62_04G006503</name>
</gene>
<evidence type="ECO:0000313" key="2">
    <source>
        <dbReference type="Proteomes" id="UP000827549"/>
    </source>
</evidence>
<dbReference type="AlphaFoldDB" id="A0AAF1BS61"/>
<name>A0AAF1BS61_9TREE</name>
<dbReference type="GeneID" id="87809725"/>
<accession>A0AAF1BS61</accession>
<keyword evidence="2" id="KW-1185">Reference proteome</keyword>
<dbReference type="SUPFAM" id="SSF48452">
    <property type="entry name" value="TPR-like"/>
    <property type="match status" value="1"/>
</dbReference>
<dbReference type="EMBL" id="CP086717">
    <property type="protein sequence ID" value="WOO83023.1"/>
    <property type="molecule type" value="Genomic_DNA"/>
</dbReference>
<reference evidence="1" key="1">
    <citation type="submission" date="2023-10" db="EMBL/GenBank/DDBJ databases">
        <authorList>
            <person name="Noh H."/>
        </authorList>
    </citation>
    <scope>NUCLEOTIDE SEQUENCE</scope>
    <source>
        <strain evidence="1">DUCC4014</strain>
    </source>
</reference>
<dbReference type="RefSeq" id="XP_062629055.1">
    <property type="nucleotide sequence ID" value="XM_062773071.1"/>
</dbReference>
<sequence>MTATTTTTPAPPDVDSYPYNLGTFGLPVKTTSRTAQRWFDRALAWTYGFHHIEAERCFRYALAADPECAMAWWGLAYAAGPNYNKAWEMFDAAELKAALTTCHEAATNAVKYATDPVEAALARAIAARFPADRLDNEKEYVKWNRAFADAMEAVYKDFGEQLDVAVVYADSLMAFAPWQLWDLATGAPKEESRTLEIQAVLEKALTYPNAHFHPGVLHFYIHLMELSPWPEKALVPADALRELIPDAGHLRHMPGHIDILIGDYRRCIDSNLDAIDADEKYVAQDASNALDFYAFYRLHDYTFPIYAAMFNGQFKVAIDTVDRMEEGLTDEFLRIPSPPIIDWMEGFVTFRVHVLVRFGRWEDILALKFPDDRAFYCVTTTFLRYGRALALALTDRQDEALAEQALFRESRKAIVPSRQAFPNSWSDILDVAEEMLEGEILYRSGQVEDGFTHLRKSIHLCDNLVYAEPWGWMQPPRHAYAALQLEQGNVEEAAKVYAEDLGYSDALPRAVRHPNNVWALHGYHECLVRLGRKAEASIIKPQLDLALAVADVQVESSCFCRRVEAAAAGASAASGASCCK</sequence>
<dbReference type="Gene3D" id="1.25.40.10">
    <property type="entry name" value="Tetratricopeptide repeat domain"/>
    <property type="match status" value="1"/>
</dbReference>